<comment type="caution">
    <text evidence="1">The sequence shown here is derived from an EMBL/GenBank/DDBJ whole genome shotgun (WGS) entry which is preliminary data.</text>
</comment>
<dbReference type="Proteomes" id="UP001519272">
    <property type="component" value="Unassembled WGS sequence"/>
</dbReference>
<organism evidence="1 2">
    <name type="scientific">Paenibacillus turicensis</name>
    <dbReference type="NCBI Taxonomy" id="160487"/>
    <lineage>
        <taxon>Bacteria</taxon>
        <taxon>Bacillati</taxon>
        <taxon>Bacillota</taxon>
        <taxon>Bacilli</taxon>
        <taxon>Bacillales</taxon>
        <taxon>Paenibacillaceae</taxon>
        <taxon>Paenibacillus</taxon>
    </lineage>
</organism>
<evidence type="ECO:0000313" key="2">
    <source>
        <dbReference type="Proteomes" id="UP001519272"/>
    </source>
</evidence>
<protein>
    <submittedName>
        <fullName evidence="1">Uncharacterized protein</fullName>
    </submittedName>
</protein>
<keyword evidence="2" id="KW-1185">Reference proteome</keyword>
<dbReference type="RefSeq" id="WP_210090689.1">
    <property type="nucleotide sequence ID" value="NZ_JAGGKG010000021.1"/>
</dbReference>
<reference evidence="1 2" key="1">
    <citation type="submission" date="2021-03" db="EMBL/GenBank/DDBJ databases">
        <title>Genomic Encyclopedia of Type Strains, Phase IV (KMG-IV): sequencing the most valuable type-strain genomes for metagenomic binning, comparative biology and taxonomic classification.</title>
        <authorList>
            <person name="Goeker M."/>
        </authorList>
    </citation>
    <scope>NUCLEOTIDE SEQUENCE [LARGE SCALE GENOMIC DNA]</scope>
    <source>
        <strain evidence="1 2">DSM 14349</strain>
    </source>
</reference>
<accession>A0ABS4FX53</accession>
<name>A0ABS4FX53_9BACL</name>
<evidence type="ECO:0000313" key="1">
    <source>
        <dbReference type="EMBL" id="MBP1907105.1"/>
    </source>
</evidence>
<proteinExistence type="predicted"/>
<feature type="non-terminal residue" evidence="1">
    <location>
        <position position="1"/>
    </location>
</feature>
<gene>
    <name evidence="1" type="ORF">J2Z32_003770</name>
</gene>
<dbReference type="EMBL" id="JAGGKG010000021">
    <property type="protein sequence ID" value="MBP1907105.1"/>
    <property type="molecule type" value="Genomic_DNA"/>
</dbReference>
<sequence length="80" mass="8984">GRDVEKYKNDIFYSYTANLANSREAQAKAIADNDELYVSNAMKVMGLIDHYTSDCGIDSWAVSRLLQASSRQISEAAYIR</sequence>